<evidence type="ECO:0000259" key="1">
    <source>
        <dbReference type="Pfam" id="PF01968"/>
    </source>
</evidence>
<dbReference type="Pfam" id="PF05378">
    <property type="entry name" value="Hydant_A_N"/>
    <property type="match status" value="1"/>
</dbReference>
<comment type="caution">
    <text evidence="4">The sequence shown here is derived from an EMBL/GenBank/DDBJ whole genome shotgun (WGS) entry which is preliminary data.</text>
</comment>
<keyword evidence="5" id="KW-1185">Reference proteome</keyword>
<dbReference type="InterPro" id="IPR002821">
    <property type="entry name" value="Hydantoinase_A"/>
</dbReference>
<dbReference type="InterPro" id="IPR049517">
    <property type="entry name" value="ACX-like_C"/>
</dbReference>
<protein>
    <submittedName>
        <fullName evidence="4">Hydantoinase/oxoprolinase family protein</fullName>
    </submittedName>
</protein>
<dbReference type="EMBL" id="SWMS01000007">
    <property type="protein sequence ID" value="TKG70996.1"/>
    <property type="molecule type" value="Genomic_DNA"/>
</dbReference>
<proteinExistence type="predicted"/>
<dbReference type="PANTHER" id="PTHR11365:SF23">
    <property type="entry name" value="HYPOTHETICAL 5-OXOPROLINASE (EUROFUNG)-RELATED"/>
    <property type="match status" value="1"/>
</dbReference>
<dbReference type="InterPro" id="IPR045079">
    <property type="entry name" value="Oxoprolinase-like"/>
</dbReference>
<accession>A0ABY2S699</accession>
<evidence type="ECO:0000259" key="3">
    <source>
        <dbReference type="Pfam" id="PF19278"/>
    </source>
</evidence>
<dbReference type="Pfam" id="PF01968">
    <property type="entry name" value="Hydantoinase_A"/>
    <property type="match status" value="1"/>
</dbReference>
<dbReference type="Pfam" id="PF19278">
    <property type="entry name" value="Hydant_A_C"/>
    <property type="match status" value="1"/>
</dbReference>
<sequence>MMEINVDIGGTFTDCLATAEDGRIRTAKALTTHHDLSIGFLRAVEDIAADAGLDVDGLLGRTTAIRYATTLGTNALIERAGPRLGLLTTRGHEDTVPIGRCRQWADGLPATATRDLSRARRPEPLIEREQIAALTERVDSTGRVVMPLDREEVRDRVMDLVDQGVRGFVVCLLNAHVNPEHEKLVRTVIEEEYPDIYLGRFPTILSHEVSQRAGEYARSMTATINAYLHRFTSDRLSSLRDELRGRGYGGELLLVHNSGGMGSLAATTPIQTVHAGPVSGLYGSRHLAQSHGFDKVVTTDMGGTSFDVGIVVSGSVRFYEFNPVIDRWHVQIPMMDIAAIGAGGGSIARVDPIIGIAVGPESAGSNPGPACYGQGGTEPTVTDANLVLGYLDPDNYHGGKLPLDRRRAERAIERRIAKPLGVSVIEAARRIRKVVDEAMGAEIFKGITVKGYDPREFAVFSFGGGGPMHACGYARALDASKVVVPPHSSVFSASGAAGLERLHIYERSVWMVLFNPLVKQLFTDFDGFNAIVDEFHARAVSDFAGQGYGADDIETVVELDMRSTGQLYVITIASPVRRMETQDDLAAVIKAYFEEYGDRFGDLALTKEIGISIDAIRLRAWIPRAAPQRVERAASGQPVSAARKGTRTCWWTTTEQPRETEVYDYAALSTGHRLTGPAIVEAADTNIVIEPGWSGEMDGYGFFTMRQEDNS</sequence>
<dbReference type="Proteomes" id="UP000309992">
    <property type="component" value="Unassembled WGS sequence"/>
</dbReference>
<dbReference type="InterPro" id="IPR008040">
    <property type="entry name" value="Hydant_A_N"/>
</dbReference>
<evidence type="ECO:0000313" key="4">
    <source>
        <dbReference type="EMBL" id="TKG70996.1"/>
    </source>
</evidence>
<feature type="domain" description="Acetophenone carboxylase-like C-terminal" evidence="3">
    <location>
        <begin position="529"/>
        <end position="706"/>
    </location>
</feature>
<reference evidence="4 5" key="1">
    <citation type="journal article" date="2015" name="Antonie Van Leeuwenhoek">
        <title>Prauserella endophytica sp. nov., an endophytic actinobacterium isolated from Tamarix taklamakanensis.</title>
        <authorList>
            <person name="Liu J.M."/>
            <person name="Habden X."/>
            <person name="Guo L."/>
            <person name="Tuo L."/>
            <person name="Jiang Z.K."/>
            <person name="Liu S.W."/>
            <person name="Liu X.F."/>
            <person name="Chen L."/>
            <person name="Li R.F."/>
            <person name="Zhang Y.Q."/>
            <person name="Sun C.H."/>
        </authorList>
    </citation>
    <scope>NUCLEOTIDE SEQUENCE [LARGE SCALE GENOMIC DNA]</scope>
    <source>
        <strain evidence="4 5">CGMCC 4.7182</strain>
    </source>
</reference>
<dbReference type="PANTHER" id="PTHR11365">
    <property type="entry name" value="5-OXOPROLINASE RELATED"/>
    <property type="match status" value="1"/>
</dbReference>
<name>A0ABY2S699_9PSEU</name>
<gene>
    <name evidence="4" type="ORF">FCN18_14910</name>
</gene>
<organism evidence="4 5">
    <name type="scientific">Prauserella endophytica</name>
    <dbReference type="NCBI Taxonomy" id="1592324"/>
    <lineage>
        <taxon>Bacteria</taxon>
        <taxon>Bacillati</taxon>
        <taxon>Actinomycetota</taxon>
        <taxon>Actinomycetes</taxon>
        <taxon>Pseudonocardiales</taxon>
        <taxon>Pseudonocardiaceae</taxon>
        <taxon>Prauserella</taxon>
        <taxon>Prauserella coralliicola group</taxon>
    </lineage>
</organism>
<feature type="domain" description="Hydantoinase/oxoprolinase N-terminal" evidence="2">
    <location>
        <begin position="4"/>
        <end position="192"/>
    </location>
</feature>
<evidence type="ECO:0000313" key="5">
    <source>
        <dbReference type="Proteomes" id="UP000309992"/>
    </source>
</evidence>
<feature type="domain" description="Hydantoinase A/oxoprolinase" evidence="1">
    <location>
        <begin position="218"/>
        <end position="497"/>
    </location>
</feature>
<evidence type="ECO:0000259" key="2">
    <source>
        <dbReference type="Pfam" id="PF05378"/>
    </source>
</evidence>